<dbReference type="GO" id="GO:0016787">
    <property type="term" value="F:hydrolase activity"/>
    <property type="evidence" value="ECO:0007669"/>
    <property type="project" value="UniProtKB-KW"/>
</dbReference>
<keyword evidence="6" id="KW-0378">Hydrolase</keyword>
<sequence length="235" mass="24199">MTAAWNALAASPVWWLALTVLVYAGTLALYRRSGAHPALIPVLTSVLVLLGLLLASGTPYADYARGTQPLTLLIGPATVLLAVPLFHQWPRVRAIWRPLAIALLLGSATAIVSAVGIAWALGGSWETLASLAPKSATMPIAMPVAERMGGLTSLAAVAVAITGIAGTMVSQPLLRWLGADQDPVVRGVALGLTAHAIGMARELQLNPVAGAFAALAMGLNGILTSLLVPLLLAFL</sequence>
<protein>
    <submittedName>
        <fullName evidence="6">Putative murein hydrolase (TIGR00659 family)</fullName>
    </submittedName>
</protein>
<keyword evidence="7" id="KW-1185">Reference proteome</keyword>
<reference evidence="6 7" key="1">
    <citation type="submission" date="2018-07" db="EMBL/GenBank/DDBJ databases">
        <title>Genomic Encyclopedia of Type Strains, Phase IV (KMG-IV): sequencing the most valuable type-strain genomes for metagenomic binning, comparative biology and taxonomic classification.</title>
        <authorList>
            <person name="Goeker M."/>
        </authorList>
    </citation>
    <scope>NUCLEOTIDE SEQUENCE [LARGE SCALE GENOMIC DNA]</scope>
    <source>
        <strain evidence="6 7">DSM 21634</strain>
    </source>
</reference>
<dbReference type="PANTHER" id="PTHR30249:SF0">
    <property type="entry name" value="PLASTIDAL GLYCOLATE_GLYCERATE TRANSLOCATOR 1, CHLOROPLASTIC"/>
    <property type="match status" value="1"/>
</dbReference>
<name>A0A368YAZ1_9BURK</name>
<keyword evidence="2 5" id="KW-0812">Transmembrane</keyword>
<dbReference type="OrthoDB" id="9811701at2"/>
<feature type="transmembrane region" description="Helical" evidence="5">
    <location>
        <begin position="99"/>
        <end position="121"/>
    </location>
</feature>
<feature type="transmembrane region" description="Helical" evidence="5">
    <location>
        <begin position="69"/>
        <end position="87"/>
    </location>
</feature>
<dbReference type="Pfam" id="PF04172">
    <property type="entry name" value="LrgB"/>
    <property type="match status" value="1"/>
</dbReference>
<keyword evidence="4 5" id="KW-0472">Membrane</keyword>
<dbReference type="RefSeq" id="WP_114466559.1">
    <property type="nucleotide sequence ID" value="NZ_QPJK01000001.1"/>
</dbReference>
<dbReference type="PANTHER" id="PTHR30249">
    <property type="entry name" value="PUTATIVE SEROTONIN TRANSPORTER"/>
    <property type="match status" value="1"/>
</dbReference>
<dbReference type="AlphaFoldDB" id="A0A368YAZ1"/>
<evidence type="ECO:0000313" key="7">
    <source>
        <dbReference type="Proteomes" id="UP000252884"/>
    </source>
</evidence>
<evidence type="ECO:0000256" key="4">
    <source>
        <dbReference type="ARBA" id="ARBA00023136"/>
    </source>
</evidence>
<dbReference type="Proteomes" id="UP000252884">
    <property type="component" value="Unassembled WGS sequence"/>
</dbReference>
<gene>
    <name evidence="6" type="ORF">DES41_1011112</name>
</gene>
<comment type="caution">
    <text evidence="6">The sequence shown here is derived from an EMBL/GenBank/DDBJ whole genome shotgun (WGS) entry which is preliminary data.</text>
</comment>
<evidence type="ECO:0000256" key="2">
    <source>
        <dbReference type="ARBA" id="ARBA00022692"/>
    </source>
</evidence>
<feature type="transmembrane region" description="Helical" evidence="5">
    <location>
        <begin position="12"/>
        <end position="30"/>
    </location>
</feature>
<evidence type="ECO:0000256" key="3">
    <source>
        <dbReference type="ARBA" id="ARBA00022989"/>
    </source>
</evidence>
<feature type="transmembrane region" description="Helical" evidence="5">
    <location>
        <begin position="37"/>
        <end position="57"/>
    </location>
</feature>
<feature type="transmembrane region" description="Helical" evidence="5">
    <location>
        <begin position="208"/>
        <end position="234"/>
    </location>
</feature>
<dbReference type="EMBL" id="QPJK01000001">
    <property type="protein sequence ID" value="RCW76506.1"/>
    <property type="molecule type" value="Genomic_DNA"/>
</dbReference>
<comment type="subcellular location">
    <subcellularLocation>
        <location evidence="1">Membrane</location>
        <topology evidence="1">Multi-pass membrane protein</topology>
    </subcellularLocation>
</comment>
<keyword evidence="3 5" id="KW-1133">Transmembrane helix</keyword>
<evidence type="ECO:0000313" key="6">
    <source>
        <dbReference type="EMBL" id="RCW76506.1"/>
    </source>
</evidence>
<proteinExistence type="predicted"/>
<evidence type="ECO:0000256" key="1">
    <source>
        <dbReference type="ARBA" id="ARBA00004141"/>
    </source>
</evidence>
<accession>A0A368YAZ1</accession>
<organism evidence="6 7">
    <name type="scientific">Pseudorhodoferax soli</name>
    <dbReference type="NCBI Taxonomy" id="545864"/>
    <lineage>
        <taxon>Bacteria</taxon>
        <taxon>Pseudomonadati</taxon>
        <taxon>Pseudomonadota</taxon>
        <taxon>Betaproteobacteria</taxon>
        <taxon>Burkholderiales</taxon>
        <taxon>Comamonadaceae</taxon>
    </lineage>
</organism>
<feature type="transmembrane region" description="Helical" evidence="5">
    <location>
        <begin position="148"/>
        <end position="169"/>
    </location>
</feature>
<evidence type="ECO:0000256" key="5">
    <source>
        <dbReference type="SAM" id="Phobius"/>
    </source>
</evidence>
<dbReference type="InterPro" id="IPR007300">
    <property type="entry name" value="CidB/LrgB"/>
</dbReference>
<dbReference type="GO" id="GO:0016020">
    <property type="term" value="C:membrane"/>
    <property type="evidence" value="ECO:0007669"/>
    <property type="project" value="UniProtKB-SubCell"/>
</dbReference>